<evidence type="ECO:0000259" key="5">
    <source>
        <dbReference type="PROSITE" id="PS50112"/>
    </source>
</evidence>
<feature type="transmembrane region" description="Helical" evidence="4">
    <location>
        <begin position="21"/>
        <end position="41"/>
    </location>
</feature>
<comment type="cofactor">
    <cofactor evidence="1">
        <name>Mg(2+)</name>
        <dbReference type="ChEBI" id="CHEBI:18420"/>
    </cofactor>
</comment>
<keyword evidence="9" id="KW-1185">Reference proteome</keyword>
<dbReference type="InterPro" id="IPR000014">
    <property type="entry name" value="PAS"/>
</dbReference>
<dbReference type="OrthoDB" id="5620448at2"/>
<dbReference type="PANTHER" id="PTHR45138:SF9">
    <property type="entry name" value="DIGUANYLATE CYCLASE DGCM-RELATED"/>
    <property type="match status" value="1"/>
</dbReference>
<keyword evidence="4" id="KW-0472">Membrane</keyword>
<dbReference type="PROSITE" id="PS50887">
    <property type="entry name" value="GGDEF"/>
    <property type="match status" value="1"/>
</dbReference>
<dbReference type="InterPro" id="IPR001610">
    <property type="entry name" value="PAC"/>
</dbReference>
<evidence type="ECO:0000313" key="9">
    <source>
        <dbReference type="Proteomes" id="UP000199339"/>
    </source>
</evidence>
<dbReference type="InterPro" id="IPR043128">
    <property type="entry name" value="Rev_trsase/Diguanyl_cyclase"/>
</dbReference>
<organism evidence="8 9">
    <name type="scientific">Marinobacter pelagius</name>
    <dbReference type="NCBI Taxonomy" id="379482"/>
    <lineage>
        <taxon>Bacteria</taxon>
        <taxon>Pseudomonadati</taxon>
        <taxon>Pseudomonadota</taxon>
        <taxon>Gammaproteobacteria</taxon>
        <taxon>Pseudomonadales</taxon>
        <taxon>Marinobacteraceae</taxon>
        <taxon>Marinobacter</taxon>
    </lineage>
</organism>
<dbReference type="EC" id="2.7.7.65" evidence="2"/>
<dbReference type="SUPFAM" id="SSF55785">
    <property type="entry name" value="PYP-like sensor domain (PAS domain)"/>
    <property type="match status" value="1"/>
</dbReference>
<dbReference type="SUPFAM" id="SSF55073">
    <property type="entry name" value="Nucleotide cyclase"/>
    <property type="match status" value="1"/>
</dbReference>
<dbReference type="InterPro" id="IPR035965">
    <property type="entry name" value="PAS-like_dom_sf"/>
</dbReference>
<accession>A0A1I4RT88</accession>
<name>A0A1I4RT88_9GAMM</name>
<dbReference type="InterPro" id="IPR050469">
    <property type="entry name" value="Diguanylate_Cyclase"/>
</dbReference>
<dbReference type="InterPro" id="IPR000700">
    <property type="entry name" value="PAS-assoc_C"/>
</dbReference>
<protein>
    <recommendedName>
        <fullName evidence="2">diguanylate cyclase</fullName>
        <ecNumber evidence="2">2.7.7.65</ecNumber>
    </recommendedName>
</protein>
<reference evidence="9" key="1">
    <citation type="submission" date="2016-10" db="EMBL/GenBank/DDBJ databases">
        <authorList>
            <person name="Varghese N."/>
            <person name="Submissions S."/>
        </authorList>
    </citation>
    <scope>NUCLEOTIDE SEQUENCE [LARGE SCALE GENOMIC DNA]</scope>
    <source>
        <strain evidence="9">CGMCC 1.6775</strain>
    </source>
</reference>
<feature type="transmembrane region" description="Helical" evidence="4">
    <location>
        <begin position="61"/>
        <end position="80"/>
    </location>
</feature>
<dbReference type="Gene3D" id="3.30.450.20">
    <property type="entry name" value="PAS domain"/>
    <property type="match status" value="1"/>
</dbReference>
<dbReference type="NCBIfam" id="TIGR00229">
    <property type="entry name" value="sensory_box"/>
    <property type="match status" value="1"/>
</dbReference>
<evidence type="ECO:0000259" key="7">
    <source>
        <dbReference type="PROSITE" id="PS50887"/>
    </source>
</evidence>
<evidence type="ECO:0000259" key="6">
    <source>
        <dbReference type="PROSITE" id="PS50113"/>
    </source>
</evidence>
<dbReference type="RefSeq" id="WP_091998609.1">
    <property type="nucleotide sequence ID" value="NZ_FOUR01000001.1"/>
</dbReference>
<gene>
    <name evidence="8" type="ORF">SAMN04487961_0676</name>
</gene>
<comment type="catalytic activity">
    <reaction evidence="3">
        <text>2 GTP = 3',3'-c-di-GMP + 2 diphosphate</text>
        <dbReference type="Rhea" id="RHEA:24898"/>
        <dbReference type="ChEBI" id="CHEBI:33019"/>
        <dbReference type="ChEBI" id="CHEBI:37565"/>
        <dbReference type="ChEBI" id="CHEBI:58805"/>
        <dbReference type="EC" id="2.7.7.65"/>
    </reaction>
</comment>
<dbReference type="CDD" id="cd01949">
    <property type="entry name" value="GGDEF"/>
    <property type="match status" value="1"/>
</dbReference>
<evidence type="ECO:0000256" key="3">
    <source>
        <dbReference type="ARBA" id="ARBA00034247"/>
    </source>
</evidence>
<dbReference type="PROSITE" id="PS50112">
    <property type="entry name" value="PAS"/>
    <property type="match status" value="1"/>
</dbReference>
<dbReference type="AlphaFoldDB" id="A0A1I4RT88"/>
<dbReference type="Gene3D" id="3.30.70.270">
    <property type="match status" value="1"/>
</dbReference>
<keyword evidence="4" id="KW-0812">Transmembrane</keyword>
<sequence length="412" mass="46826">MASTGVDKQRNRRLSDHRGPARRALWAAAIYIAVGLVWIVFSDRLVEAWFSDADTLSLVQTWKGFLFVMVTGAVLFAATLRQFHKDRKLLALQYDQRQALRRRERQLSVLMDNLPGMAYRCRFDEHWTMLFVSQGCERLTGYLPGELVRNHKVTFAELIADPQSSEKVVEEVRKAVENREPFSIEYPLIRKDGRQIWVWERGRGVEDDDGEILLEGIILDISDRKALEDELEELATRDPLTGLYNRRESSRLLEEELERARRYNRPMALLWVDFDHFKEINDTYGHAAGDSVLRSVSKLLDDSVRSVDSVGRFGGEEFVIILPEMGVHEAHETAERIRHRVSGQLHPLNNGPAVPMTISVGVAVYPDHGSDAATLCAAADRAMYAAKSRGRNCVVMAPEVDGDHNDRKDARG</sequence>
<dbReference type="PANTHER" id="PTHR45138">
    <property type="entry name" value="REGULATORY COMPONENTS OF SENSORY TRANSDUCTION SYSTEM"/>
    <property type="match status" value="1"/>
</dbReference>
<dbReference type="InterPro" id="IPR000160">
    <property type="entry name" value="GGDEF_dom"/>
</dbReference>
<dbReference type="GO" id="GO:0052621">
    <property type="term" value="F:diguanylate cyclase activity"/>
    <property type="evidence" value="ECO:0007669"/>
    <property type="project" value="UniProtKB-EC"/>
</dbReference>
<feature type="domain" description="GGDEF" evidence="7">
    <location>
        <begin position="265"/>
        <end position="399"/>
    </location>
</feature>
<dbReference type="SMART" id="SM00091">
    <property type="entry name" value="PAS"/>
    <property type="match status" value="1"/>
</dbReference>
<dbReference type="NCBIfam" id="TIGR00254">
    <property type="entry name" value="GGDEF"/>
    <property type="match status" value="1"/>
</dbReference>
<evidence type="ECO:0000313" key="8">
    <source>
        <dbReference type="EMBL" id="SFM55487.1"/>
    </source>
</evidence>
<feature type="domain" description="PAS" evidence="5">
    <location>
        <begin position="103"/>
        <end position="179"/>
    </location>
</feature>
<dbReference type="GO" id="GO:0005886">
    <property type="term" value="C:plasma membrane"/>
    <property type="evidence" value="ECO:0007669"/>
    <property type="project" value="TreeGrafter"/>
</dbReference>
<dbReference type="GO" id="GO:1902201">
    <property type="term" value="P:negative regulation of bacterial-type flagellum-dependent cell motility"/>
    <property type="evidence" value="ECO:0007669"/>
    <property type="project" value="TreeGrafter"/>
</dbReference>
<dbReference type="SMART" id="SM00086">
    <property type="entry name" value="PAC"/>
    <property type="match status" value="1"/>
</dbReference>
<dbReference type="Proteomes" id="UP000199339">
    <property type="component" value="Unassembled WGS sequence"/>
</dbReference>
<dbReference type="SMART" id="SM00267">
    <property type="entry name" value="GGDEF"/>
    <property type="match status" value="1"/>
</dbReference>
<dbReference type="InterPro" id="IPR029787">
    <property type="entry name" value="Nucleotide_cyclase"/>
</dbReference>
<evidence type="ECO:0000256" key="2">
    <source>
        <dbReference type="ARBA" id="ARBA00012528"/>
    </source>
</evidence>
<dbReference type="Pfam" id="PF08447">
    <property type="entry name" value="PAS_3"/>
    <property type="match status" value="1"/>
</dbReference>
<dbReference type="EMBL" id="FOUR01000001">
    <property type="protein sequence ID" value="SFM55487.1"/>
    <property type="molecule type" value="Genomic_DNA"/>
</dbReference>
<dbReference type="CDD" id="cd00130">
    <property type="entry name" value="PAS"/>
    <property type="match status" value="1"/>
</dbReference>
<dbReference type="GO" id="GO:0043709">
    <property type="term" value="P:cell adhesion involved in single-species biofilm formation"/>
    <property type="evidence" value="ECO:0007669"/>
    <property type="project" value="TreeGrafter"/>
</dbReference>
<dbReference type="InterPro" id="IPR013655">
    <property type="entry name" value="PAS_fold_3"/>
</dbReference>
<evidence type="ECO:0000256" key="1">
    <source>
        <dbReference type="ARBA" id="ARBA00001946"/>
    </source>
</evidence>
<proteinExistence type="predicted"/>
<keyword evidence="4" id="KW-1133">Transmembrane helix</keyword>
<dbReference type="PROSITE" id="PS50113">
    <property type="entry name" value="PAC"/>
    <property type="match status" value="1"/>
</dbReference>
<evidence type="ECO:0000256" key="4">
    <source>
        <dbReference type="SAM" id="Phobius"/>
    </source>
</evidence>
<dbReference type="FunFam" id="3.30.70.270:FF:000001">
    <property type="entry name" value="Diguanylate cyclase domain protein"/>
    <property type="match status" value="1"/>
</dbReference>
<dbReference type="Pfam" id="PF00990">
    <property type="entry name" value="GGDEF"/>
    <property type="match status" value="1"/>
</dbReference>
<feature type="domain" description="PAC" evidence="6">
    <location>
        <begin position="182"/>
        <end position="233"/>
    </location>
</feature>